<protein>
    <submittedName>
        <fullName evidence="8">Growth-Arrest-Specific Protein 2 Domain</fullName>
    </submittedName>
</protein>
<evidence type="ECO:0000256" key="4">
    <source>
        <dbReference type="ARBA" id="ARBA00038441"/>
    </source>
</evidence>
<feature type="domain" description="Calponin-homology (CH)" evidence="6">
    <location>
        <begin position="94"/>
        <end position="267"/>
    </location>
</feature>
<evidence type="ECO:0000313" key="9">
    <source>
        <dbReference type="Proteomes" id="UP000887458"/>
    </source>
</evidence>
<reference evidence="8 9" key="1">
    <citation type="journal article" date="2018" name="J. Allergy Clin. Immunol.">
        <title>High-quality assembly of Dermatophagoides pteronyssinus genome and transcriptome reveals a wide range of novel allergens.</title>
        <authorList>
            <person name="Liu X.Y."/>
            <person name="Yang K.Y."/>
            <person name="Wang M.Q."/>
            <person name="Kwok J.S."/>
            <person name="Zeng X."/>
            <person name="Yang Z."/>
            <person name="Xiao X.J."/>
            <person name="Lau C.P."/>
            <person name="Li Y."/>
            <person name="Huang Z.M."/>
            <person name="Ba J.G."/>
            <person name="Yim A.K."/>
            <person name="Ouyang C.Y."/>
            <person name="Ngai S.M."/>
            <person name="Chan T.F."/>
            <person name="Leung E.L."/>
            <person name="Liu L."/>
            <person name="Liu Z.G."/>
            <person name="Tsui S.K."/>
        </authorList>
    </citation>
    <scope>NUCLEOTIDE SEQUENCE [LARGE SCALE GENOMIC DNA]</scope>
    <source>
        <strain evidence="8">Derp</strain>
    </source>
</reference>
<evidence type="ECO:0000313" key="8">
    <source>
        <dbReference type="EMBL" id="KAH9414241.1"/>
    </source>
</evidence>
<feature type="compositionally biased region" description="Low complexity" evidence="5">
    <location>
        <begin position="597"/>
        <end position="606"/>
    </location>
</feature>
<proteinExistence type="inferred from homology"/>
<dbReference type="SUPFAM" id="SSF47576">
    <property type="entry name" value="Calponin-homology domain, CH-domain"/>
    <property type="match status" value="1"/>
</dbReference>
<keyword evidence="3" id="KW-0206">Cytoskeleton</keyword>
<sequence>MMMMMVAMESPPPPPLDNGVRQTQTTTTTTDDSDDHHCLETSKRSFSACTLSLTDSDRSYSSTSTSTTNDQQFSTGYFERKSYRPFRSNEEYLIAMKEDLAEWLNTLYGLDLTCDNFLQRLETGVILCQHANSVLRKAREWRMLNDGNANANATNNGYSSLLSLQSFNSATNSSSSSSTAMNSDIAIINDHQQQQHWSSNDNRQMVPIKLNALPGTFQSRDNVANFIEWCRRIQIHECLLFETEDLVGRKNEKSFILCLLEVARYGAKFGVLAPTLVQFEQEIDQEIEKDQQQQQQQNMGHSQIPYMIQQKHPSGYDIGCNIDDDDDDTIPSQPQQQIINNDLESLHEKVVNLLSRCTCPVQFYLEHLSEGKYRIGDTRTLIFVRILRNHVMVRVGGGWDTLEHYLEKHDPCRCRFGHHRNTGSARVSLPYSSSNLNHVTPVHQRNQSQQQPQSITMQVTLDRPDSSIRFGGNHHQHSSPIAARRLFVGQQQQRSNHHGLMAASNHRPMVIVDQTTKTTPIPAIRRRQQQTSQQQQLLQQQPAITNRLRRQSIENDKISTIKNQSNNNRLNGRFIPATTNKSSLSSSLLTPAHKTKSTSICSLVSSGSGGGGSRIPTPSSSSNHNIYLACSGQTTTTGSVDQNGSSKSKSTTLQNKIQNRHQQQLQSATPMRRYNGGGGGGGYNKLNKSTYDLSASRSMVNDHHSPSLLSSNKVPNGHHHQYDGGRHRNNGNSSSSLPRTRSIATIAATSTTATAAAASAATLSQSNSKKRSNDVDLTAGTTTKMIIGKKQPQQHGGSITSLNSAGSTECGTTSSGSSNGSLNEQQQQQQSSKANQKIQQSNGLQQPNVSTTTKYIDATKTITKPGSSGSGSSLVQVCSWIERNH</sequence>
<dbReference type="PANTHER" id="PTHR46756">
    <property type="entry name" value="TRANSGELIN"/>
    <property type="match status" value="1"/>
</dbReference>
<feature type="compositionally biased region" description="Polar residues" evidence="5">
    <location>
        <begin position="791"/>
        <end position="803"/>
    </location>
</feature>
<comment type="similarity">
    <text evidence="4">Belongs to the GAS2 family.</text>
</comment>
<keyword evidence="2" id="KW-0963">Cytoplasm</keyword>
<gene>
    <name evidence="8" type="primary">GAS2L1</name>
    <name evidence="8" type="ORF">DERP_008436</name>
</gene>
<feature type="compositionally biased region" description="Polar residues" evidence="5">
    <location>
        <begin position="686"/>
        <end position="699"/>
    </location>
</feature>
<evidence type="ECO:0000256" key="5">
    <source>
        <dbReference type="SAM" id="MobiDB-lite"/>
    </source>
</evidence>
<dbReference type="Gene3D" id="1.10.418.10">
    <property type="entry name" value="Calponin-like domain"/>
    <property type="match status" value="1"/>
</dbReference>
<name>A0ABQ8IVA5_DERPT</name>
<dbReference type="Proteomes" id="UP000887458">
    <property type="component" value="Unassembled WGS sequence"/>
</dbReference>
<keyword evidence="9" id="KW-1185">Reference proteome</keyword>
<evidence type="ECO:0000256" key="1">
    <source>
        <dbReference type="ARBA" id="ARBA00004245"/>
    </source>
</evidence>
<feature type="region of interest" description="Disordered" evidence="5">
    <location>
        <begin position="579"/>
        <end position="738"/>
    </location>
</feature>
<feature type="region of interest" description="Disordered" evidence="5">
    <location>
        <begin position="1"/>
        <end position="37"/>
    </location>
</feature>
<dbReference type="PANTHER" id="PTHR46756:SF18">
    <property type="entry name" value="GAS2-LIKE PROTEIN PICKLED EGGS"/>
    <property type="match status" value="1"/>
</dbReference>
<dbReference type="PROSITE" id="PS50021">
    <property type="entry name" value="CH"/>
    <property type="match status" value="1"/>
</dbReference>
<feature type="domain" description="GAR" evidence="7">
    <location>
        <begin position="341"/>
        <end position="413"/>
    </location>
</feature>
<accession>A0ABQ8IVA5</accession>
<feature type="region of interest" description="Disordered" evidence="5">
    <location>
        <begin position="783"/>
        <end position="850"/>
    </location>
</feature>
<feature type="compositionally biased region" description="Low complexity" evidence="5">
    <location>
        <begin position="804"/>
        <end position="842"/>
    </location>
</feature>
<evidence type="ECO:0000259" key="7">
    <source>
        <dbReference type="PROSITE" id="PS51460"/>
    </source>
</evidence>
<dbReference type="Pfam" id="PF02187">
    <property type="entry name" value="GAS2"/>
    <property type="match status" value="1"/>
</dbReference>
<dbReference type="InterPro" id="IPR036872">
    <property type="entry name" value="CH_dom_sf"/>
</dbReference>
<dbReference type="InterPro" id="IPR003108">
    <property type="entry name" value="GAR_dom"/>
</dbReference>
<dbReference type="CDD" id="cd21268">
    <property type="entry name" value="CH_GAS2L1_2"/>
    <property type="match status" value="1"/>
</dbReference>
<comment type="caution">
    <text evidence="8">The sequence shown here is derived from an EMBL/GenBank/DDBJ whole genome shotgun (WGS) entry which is preliminary data.</text>
</comment>
<dbReference type="SMART" id="SM00243">
    <property type="entry name" value="GAS2"/>
    <property type="match status" value="1"/>
</dbReference>
<feature type="compositionally biased region" description="Polar residues" evidence="5">
    <location>
        <begin position="631"/>
        <end position="669"/>
    </location>
</feature>
<dbReference type="PROSITE" id="PS51460">
    <property type="entry name" value="GAR"/>
    <property type="match status" value="1"/>
</dbReference>
<dbReference type="SMART" id="SM00033">
    <property type="entry name" value="CH"/>
    <property type="match status" value="1"/>
</dbReference>
<dbReference type="Gene3D" id="3.30.920.20">
    <property type="entry name" value="Gas2-like domain"/>
    <property type="match status" value="1"/>
</dbReference>
<organism evidence="8 9">
    <name type="scientific">Dermatophagoides pteronyssinus</name>
    <name type="common">European house dust mite</name>
    <dbReference type="NCBI Taxonomy" id="6956"/>
    <lineage>
        <taxon>Eukaryota</taxon>
        <taxon>Metazoa</taxon>
        <taxon>Ecdysozoa</taxon>
        <taxon>Arthropoda</taxon>
        <taxon>Chelicerata</taxon>
        <taxon>Arachnida</taxon>
        <taxon>Acari</taxon>
        <taxon>Acariformes</taxon>
        <taxon>Sarcoptiformes</taxon>
        <taxon>Astigmata</taxon>
        <taxon>Psoroptidia</taxon>
        <taxon>Analgoidea</taxon>
        <taxon>Pyroglyphidae</taxon>
        <taxon>Dermatophagoidinae</taxon>
        <taxon>Dermatophagoides</taxon>
    </lineage>
</organism>
<evidence type="ECO:0000256" key="3">
    <source>
        <dbReference type="ARBA" id="ARBA00023212"/>
    </source>
</evidence>
<dbReference type="SUPFAM" id="SSF143575">
    <property type="entry name" value="GAS2 domain-like"/>
    <property type="match status" value="1"/>
</dbReference>
<dbReference type="InterPro" id="IPR001715">
    <property type="entry name" value="CH_dom"/>
</dbReference>
<evidence type="ECO:0000256" key="2">
    <source>
        <dbReference type="ARBA" id="ARBA00022490"/>
    </source>
</evidence>
<dbReference type="EMBL" id="NJHN03000112">
    <property type="protein sequence ID" value="KAH9414241.1"/>
    <property type="molecule type" value="Genomic_DNA"/>
</dbReference>
<comment type="subcellular location">
    <subcellularLocation>
        <location evidence="1">Cytoplasm</location>
        <location evidence="1">Cytoskeleton</location>
    </subcellularLocation>
</comment>
<dbReference type="InterPro" id="IPR036534">
    <property type="entry name" value="GAR_dom_sf"/>
</dbReference>
<evidence type="ECO:0000259" key="6">
    <source>
        <dbReference type="PROSITE" id="PS50021"/>
    </source>
</evidence>
<reference evidence="8 9" key="2">
    <citation type="journal article" date="2022" name="Mol. Biol. Evol.">
        <title>Comparative Genomics Reveals Insights into the Divergent Evolution of Astigmatic Mites and Household Pest Adaptations.</title>
        <authorList>
            <person name="Xiong Q."/>
            <person name="Wan A.T."/>
            <person name="Liu X."/>
            <person name="Fung C.S."/>
            <person name="Xiao X."/>
            <person name="Malainual N."/>
            <person name="Hou J."/>
            <person name="Wang L."/>
            <person name="Wang M."/>
            <person name="Yang K.Y."/>
            <person name="Cui Y."/>
            <person name="Leung E.L."/>
            <person name="Nong W."/>
            <person name="Shin S.K."/>
            <person name="Au S.W."/>
            <person name="Jeong K.Y."/>
            <person name="Chew F.T."/>
            <person name="Hui J.H."/>
            <person name="Leung T.F."/>
            <person name="Tungtrongchitr A."/>
            <person name="Zhong N."/>
            <person name="Liu Z."/>
            <person name="Tsui S.K."/>
        </authorList>
    </citation>
    <scope>NUCLEOTIDE SEQUENCE [LARGE SCALE GENOMIC DNA]</scope>
    <source>
        <strain evidence="8">Derp</strain>
    </source>
</reference>